<proteinExistence type="predicted"/>
<accession>A0A6C0K2B9</accession>
<feature type="compositionally biased region" description="Basic residues" evidence="1">
    <location>
        <begin position="142"/>
        <end position="159"/>
    </location>
</feature>
<organism evidence="2">
    <name type="scientific">viral metagenome</name>
    <dbReference type="NCBI Taxonomy" id="1070528"/>
    <lineage>
        <taxon>unclassified sequences</taxon>
        <taxon>metagenomes</taxon>
        <taxon>organismal metagenomes</taxon>
    </lineage>
</organism>
<feature type="compositionally biased region" description="Basic and acidic residues" evidence="1">
    <location>
        <begin position="112"/>
        <end position="127"/>
    </location>
</feature>
<dbReference type="EMBL" id="MN740780">
    <property type="protein sequence ID" value="QHU11246.1"/>
    <property type="molecule type" value="Genomic_DNA"/>
</dbReference>
<dbReference type="AlphaFoldDB" id="A0A6C0K2B9"/>
<sequence>MAGASGFTEDDFIRYLRERNTVEQALRNVEVASFKVLPPKTEEEDIHAILDYVDFYKDSYGGIPYKDTPEWGIVNEKLQGYASMPIAAAFIGLPPEKQAKLEVSAGKNLRTKANERKGQREQRERFSVKPSSSCGFAGCRGGRTKRSRRHRKTKRRARR</sequence>
<reference evidence="2" key="1">
    <citation type="journal article" date="2020" name="Nature">
        <title>Giant virus diversity and host interactions through global metagenomics.</title>
        <authorList>
            <person name="Schulz F."/>
            <person name="Roux S."/>
            <person name="Paez-Espino D."/>
            <person name="Jungbluth S."/>
            <person name="Walsh D.A."/>
            <person name="Denef V.J."/>
            <person name="McMahon K.D."/>
            <person name="Konstantinidis K.T."/>
            <person name="Eloe-Fadrosh E.A."/>
            <person name="Kyrpides N.C."/>
            <person name="Woyke T."/>
        </authorList>
    </citation>
    <scope>NUCLEOTIDE SEQUENCE</scope>
    <source>
        <strain evidence="2">GVMAG-S-1101165-84</strain>
    </source>
</reference>
<feature type="region of interest" description="Disordered" evidence="1">
    <location>
        <begin position="104"/>
        <end position="159"/>
    </location>
</feature>
<evidence type="ECO:0000256" key="1">
    <source>
        <dbReference type="SAM" id="MobiDB-lite"/>
    </source>
</evidence>
<protein>
    <submittedName>
        <fullName evidence="2">Uncharacterized protein</fullName>
    </submittedName>
</protein>
<evidence type="ECO:0000313" key="2">
    <source>
        <dbReference type="EMBL" id="QHU11246.1"/>
    </source>
</evidence>
<name>A0A6C0K2B9_9ZZZZ</name>